<organism evidence="2 3">
    <name type="scientific">Fusarium albosuccineum</name>
    <dbReference type="NCBI Taxonomy" id="1237068"/>
    <lineage>
        <taxon>Eukaryota</taxon>
        <taxon>Fungi</taxon>
        <taxon>Dikarya</taxon>
        <taxon>Ascomycota</taxon>
        <taxon>Pezizomycotina</taxon>
        <taxon>Sordariomycetes</taxon>
        <taxon>Hypocreomycetidae</taxon>
        <taxon>Hypocreales</taxon>
        <taxon>Nectriaceae</taxon>
        <taxon>Fusarium</taxon>
        <taxon>Fusarium decemcellulare species complex</taxon>
    </lineage>
</organism>
<comment type="caution">
    <text evidence="2">The sequence shown here is derived from an EMBL/GenBank/DDBJ whole genome shotgun (WGS) entry which is preliminary data.</text>
</comment>
<keyword evidence="1" id="KW-0472">Membrane</keyword>
<evidence type="ECO:0000313" key="3">
    <source>
        <dbReference type="Proteomes" id="UP000554235"/>
    </source>
</evidence>
<protein>
    <submittedName>
        <fullName evidence="2">Uncharacterized protein</fullName>
    </submittedName>
</protein>
<feature type="transmembrane region" description="Helical" evidence="1">
    <location>
        <begin position="90"/>
        <end position="110"/>
    </location>
</feature>
<evidence type="ECO:0000313" key="2">
    <source>
        <dbReference type="EMBL" id="KAF4465878.1"/>
    </source>
</evidence>
<dbReference type="Proteomes" id="UP000554235">
    <property type="component" value="Unassembled WGS sequence"/>
</dbReference>
<dbReference type="OrthoDB" id="5381672at2759"/>
<accession>A0A8H4LD23</accession>
<proteinExistence type="predicted"/>
<dbReference type="EMBL" id="JAADYS010000961">
    <property type="protein sequence ID" value="KAF4465878.1"/>
    <property type="molecule type" value="Genomic_DNA"/>
</dbReference>
<keyword evidence="3" id="KW-1185">Reference proteome</keyword>
<name>A0A8H4LD23_9HYPO</name>
<dbReference type="AlphaFoldDB" id="A0A8H4LD23"/>
<reference evidence="2 3" key="1">
    <citation type="submission" date="2020-01" db="EMBL/GenBank/DDBJ databases">
        <title>Identification and distribution of gene clusters putatively required for synthesis of sphingolipid metabolism inhibitors in phylogenetically diverse species of the filamentous fungus Fusarium.</title>
        <authorList>
            <person name="Kim H.-S."/>
            <person name="Busman M."/>
            <person name="Brown D.W."/>
            <person name="Divon H."/>
            <person name="Uhlig S."/>
            <person name="Proctor R.H."/>
        </authorList>
    </citation>
    <scope>NUCLEOTIDE SEQUENCE [LARGE SCALE GENOMIC DNA]</scope>
    <source>
        <strain evidence="2 3">NRRL 20459</strain>
    </source>
</reference>
<keyword evidence="1" id="KW-1133">Transmembrane helix</keyword>
<evidence type="ECO:0000256" key="1">
    <source>
        <dbReference type="SAM" id="Phobius"/>
    </source>
</evidence>
<gene>
    <name evidence="2" type="ORF">FALBO_7271</name>
</gene>
<sequence>MYHNESWEDRHRRLQYGRKKNDQLFRFRKRSVVLLSIYLSMLITPWALTCIIVHRPISRPSYLDQAIGLAERDISEMEQWYSIIRILDRITSTIAVPVVSALLAQAAVIYTQRRKSSQKLGIQRMLALANSG</sequence>
<keyword evidence="1" id="KW-0812">Transmembrane</keyword>
<feature type="transmembrane region" description="Helical" evidence="1">
    <location>
        <begin position="32"/>
        <end position="54"/>
    </location>
</feature>